<keyword evidence="1" id="KW-1133">Transmembrane helix</keyword>
<accession>W6MF12</accession>
<feature type="transmembrane region" description="Helical" evidence="1">
    <location>
        <begin position="190"/>
        <end position="213"/>
    </location>
</feature>
<evidence type="ECO:0000313" key="3">
    <source>
        <dbReference type="Proteomes" id="UP000019384"/>
    </source>
</evidence>
<dbReference type="RefSeq" id="XP_022456102.1">
    <property type="nucleotide sequence ID" value="XM_022604544.1"/>
</dbReference>
<dbReference type="AlphaFoldDB" id="W6MF12"/>
<dbReference type="PANTHER" id="PTHR38421">
    <property type="entry name" value="TRANSMEMBRANE PROTEIN USGS"/>
    <property type="match status" value="1"/>
</dbReference>
<dbReference type="EMBL" id="HG793125">
    <property type="protein sequence ID" value="CDK24084.1"/>
    <property type="molecule type" value="Genomic_DNA"/>
</dbReference>
<name>W6MF12_9ASCO</name>
<keyword evidence="3" id="KW-1185">Reference proteome</keyword>
<keyword evidence="1" id="KW-0812">Transmembrane</keyword>
<evidence type="ECO:0000313" key="2">
    <source>
        <dbReference type="EMBL" id="CDK24084.1"/>
    </source>
</evidence>
<evidence type="ECO:0000256" key="1">
    <source>
        <dbReference type="SAM" id="Phobius"/>
    </source>
</evidence>
<gene>
    <name evidence="2" type="ORF">KUCA_T00000044001</name>
</gene>
<reference evidence="2" key="1">
    <citation type="submission" date="2013-12" db="EMBL/GenBank/DDBJ databases">
        <authorList>
            <person name="Genoscope - CEA"/>
        </authorList>
    </citation>
    <scope>NUCLEOTIDE SEQUENCE</scope>
    <source>
        <strain evidence="2">CBS 1993</strain>
    </source>
</reference>
<keyword evidence="1" id="KW-0472">Membrane</keyword>
<feature type="transmembrane region" description="Helical" evidence="1">
    <location>
        <begin position="54"/>
        <end position="81"/>
    </location>
</feature>
<proteinExistence type="predicted"/>
<feature type="transmembrane region" description="Helical" evidence="1">
    <location>
        <begin position="93"/>
        <end position="114"/>
    </location>
</feature>
<organism evidence="2 3">
    <name type="scientific">Kuraishia capsulata CBS 1993</name>
    <dbReference type="NCBI Taxonomy" id="1382522"/>
    <lineage>
        <taxon>Eukaryota</taxon>
        <taxon>Fungi</taxon>
        <taxon>Dikarya</taxon>
        <taxon>Ascomycota</taxon>
        <taxon>Saccharomycotina</taxon>
        <taxon>Pichiomycetes</taxon>
        <taxon>Pichiales</taxon>
        <taxon>Pichiaceae</taxon>
        <taxon>Kuraishia</taxon>
    </lineage>
</organism>
<protein>
    <recommendedName>
        <fullName evidence="4">Transmembrane protein UsgS</fullName>
    </recommendedName>
</protein>
<dbReference type="GeneID" id="34517490"/>
<feature type="transmembrane region" description="Helical" evidence="1">
    <location>
        <begin position="225"/>
        <end position="245"/>
    </location>
</feature>
<dbReference type="PANTHER" id="PTHR38421:SF1">
    <property type="entry name" value="TRANSMEMBRANE PROTEIN"/>
    <property type="match status" value="1"/>
</dbReference>
<dbReference type="HOGENOM" id="CLU_045443_0_0_1"/>
<sequence length="389" mass="43913">MGSPIFISQPPPGFSVLSIVRGVQLAFVGVFRSLQNPDLYNEKYYNEAFQALKMSLIVQLILYVPLIACRMFFGFLSLFLISAERANGIYGTISYIQHSVLNIGPFVIMSIRFLRPELDQMFMTSLEYADKVYKQRHPESTRQYYAPLINIPAKDNKGSNKFMAVFKAIIGDRVNKIKRSEEFEALFWTYILYASSSFALYLLSHIPIVGGLVLPIMSLLKFNGFVGTTTALVIFAVLLVAPPWYGAVFLSSYYGSRALMLDLLSPYLRRIPLNKLERNQWIRAREGVLYGFGLSFYFMLKIPFVGVLVYGLAEASVAYMITKITDPYPSSQERKSASIAEWVDTQLVWTKKFESLSLGGETSVVPGEFIYSPRPEVPKAASEHSAETI</sequence>
<evidence type="ECO:0008006" key="4">
    <source>
        <dbReference type="Google" id="ProtNLM"/>
    </source>
</evidence>
<reference evidence="2" key="2">
    <citation type="submission" date="2014-02" db="EMBL/GenBank/DDBJ databases">
        <title>Complete DNA sequence of /Kuraishia capsulata/ illustrates novel genomic features among budding yeasts (/Saccharomycotina/).</title>
        <authorList>
            <person name="Morales L."/>
            <person name="Noel B."/>
            <person name="Porcel B."/>
            <person name="Marcet-Houben M."/>
            <person name="Hullo M-F."/>
            <person name="Sacerdot C."/>
            <person name="Tekaia F."/>
            <person name="Leh-Louis V."/>
            <person name="Despons L."/>
            <person name="Khanna V."/>
            <person name="Aury J-M."/>
            <person name="Barbe V."/>
            <person name="Couloux A."/>
            <person name="Labadie K."/>
            <person name="Pelletier E."/>
            <person name="Souciet J-L."/>
            <person name="Boekhout T."/>
            <person name="Gabaldon T."/>
            <person name="Wincker P."/>
            <person name="Dujon B."/>
        </authorList>
    </citation>
    <scope>NUCLEOTIDE SEQUENCE</scope>
    <source>
        <strain evidence="2">CBS 1993</strain>
    </source>
</reference>
<dbReference type="OrthoDB" id="10041630at2759"/>
<feature type="transmembrane region" description="Helical" evidence="1">
    <location>
        <begin position="288"/>
        <end position="313"/>
    </location>
</feature>
<dbReference type="Proteomes" id="UP000019384">
    <property type="component" value="Unassembled WGS sequence"/>
</dbReference>